<reference evidence="1" key="1">
    <citation type="submission" date="2021-06" db="EMBL/GenBank/DDBJ databases">
        <authorList>
            <person name="Kallberg Y."/>
            <person name="Tangrot J."/>
            <person name="Rosling A."/>
        </authorList>
    </citation>
    <scope>NUCLEOTIDE SEQUENCE</scope>
    <source>
        <strain evidence="1">28 12/20/2015</strain>
    </source>
</reference>
<gene>
    <name evidence="1" type="ORF">SPELUC_LOCUS2270</name>
</gene>
<proteinExistence type="predicted"/>
<keyword evidence="2" id="KW-1185">Reference proteome</keyword>
<protein>
    <submittedName>
        <fullName evidence="1">8766_t:CDS:1</fullName>
    </submittedName>
</protein>
<dbReference type="Proteomes" id="UP000789366">
    <property type="component" value="Unassembled WGS sequence"/>
</dbReference>
<accession>A0ACA9KQ82</accession>
<organism evidence="1 2">
    <name type="scientific">Cetraspora pellucida</name>
    <dbReference type="NCBI Taxonomy" id="1433469"/>
    <lineage>
        <taxon>Eukaryota</taxon>
        <taxon>Fungi</taxon>
        <taxon>Fungi incertae sedis</taxon>
        <taxon>Mucoromycota</taxon>
        <taxon>Glomeromycotina</taxon>
        <taxon>Glomeromycetes</taxon>
        <taxon>Diversisporales</taxon>
        <taxon>Gigasporaceae</taxon>
        <taxon>Cetraspora</taxon>
    </lineage>
</organism>
<comment type="caution">
    <text evidence="1">The sequence shown here is derived from an EMBL/GenBank/DDBJ whole genome shotgun (WGS) entry which is preliminary data.</text>
</comment>
<dbReference type="EMBL" id="CAJVPW010001451">
    <property type="protein sequence ID" value="CAG8484396.1"/>
    <property type="molecule type" value="Genomic_DNA"/>
</dbReference>
<name>A0ACA9KQ82_9GLOM</name>
<evidence type="ECO:0000313" key="2">
    <source>
        <dbReference type="Proteomes" id="UP000789366"/>
    </source>
</evidence>
<sequence>MLKLTLNRNYMLQDHYNLYKKPNETIEQFQEHWYSENINFPTIPQENDTENLNEQETTSTPGSPNLSYTDAPTSPKTITTTNLNLLI</sequence>
<evidence type="ECO:0000313" key="1">
    <source>
        <dbReference type="EMBL" id="CAG8484396.1"/>
    </source>
</evidence>